<accession>A0ABR7Q4R0</accession>
<evidence type="ECO:0000256" key="1">
    <source>
        <dbReference type="SAM" id="SignalP"/>
    </source>
</evidence>
<feature type="signal peptide" evidence="1">
    <location>
        <begin position="1"/>
        <end position="19"/>
    </location>
</feature>
<dbReference type="Proteomes" id="UP000619238">
    <property type="component" value="Unassembled WGS sequence"/>
</dbReference>
<protein>
    <submittedName>
        <fullName evidence="2">Uncharacterized protein</fullName>
    </submittedName>
</protein>
<organism evidence="2 3">
    <name type="scientific">Kordia aestuariivivens</name>
    <dbReference type="NCBI Taxonomy" id="2759037"/>
    <lineage>
        <taxon>Bacteria</taxon>
        <taxon>Pseudomonadati</taxon>
        <taxon>Bacteroidota</taxon>
        <taxon>Flavobacteriia</taxon>
        <taxon>Flavobacteriales</taxon>
        <taxon>Flavobacteriaceae</taxon>
        <taxon>Kordia</taxon>
    </lineage>
</organism>
<name>A0ABR7Q4R0_9FLAO</name>
<reference evidence="2 3" key="1">
    <citation type="submission" date="2020-07" db="EMBL/GenBank/DDBJ databases">
        <title>Description of Kordia aestuariivivens sp. nov., isolated from a tidal flat.</title>
        <authorList>
            <person name="Park S."/>
            <person name="Yoon J.-H."/>
        </authorList>
    </citation>
    <scope>NUCLEOTIDE SEQUENCE [LARGE SCALE GENOMIC DNA]</scope>
    <source>
        <strain evidence="2 3">YSTF-M3</strain>
    </source>
</reference>
<gene>
    <name evidence="2" type="ORF">H2O64_02565</name>
</gene>
<keyword evidence="1" id="KW-0732">Signal</keyword>
<comment type="caution">
    <text evidence="2">The sequence shown here is derived from an EMBL/GenBank/DDBJ whole genome shotgun (WGS) entry which is preliminary data.</text>
</comment>
<feature type="chain" id="PRO_5045950706" evidence="1">
    <location>
        <begin position="20"/>
        <end position="143"/>
    </location>
</feature>
<sequence>MNTNILTLLFLLFNFFAFAQSRNGLISIEDERLFKVVLEINENNVLSRSNEYFRMQAIKVVSDERVSDDDEIQAFKSFYYIVIADFEESPQGKLYQTENLISPQISVFPDSYKFFKILITHGEQQEKQLMLFASNDKVYIKKE</sequence>
<dbReference type="RefSeq" id="WP_187560567.1">
    <property type="nucleotide sequence ID" value="NZ_JACGWS010000001.1"/>
</dbReference>
<proteinExistence type="predicted"/>
<evidence type="ECO:0000313" key="2">
    <source>
        <dbReference type="EMBL" id="MBC8753537.1"/>
    </source>
</evidence>
<dbReference type="EMBL" id="JACGWS010000001">
    <property type="protein sequence ID" value="MBC8753537.1"/>
    <property type="molecule type" value="Genomic_DNA"/>
</dbReference>
<keyword evidence="3" id="KW-1185">Reference proteome</keyword>
<evidence type="ECO:0000313" key="3">
    <source>
        <dbReference type="Proteomes" id="UP000619238"/>
    </source>
</evidence>